<dbReference type="Pfam" id="PF22656">
    <property type="entry name" value="At5g48480-like_N"/>
    <property type="match status" value="2"/>
</dbReference>
<dbReference type="InterPro" id="IPR054576">
    <property type="entry name" value="At5g48480-like_N"/>
</dbReference>
<evidence type="ECO:0000259" key="1">
    <source>
        <dbReference type="Pfam" id="PF22656"/>
    </source>
</evidence>
<dbReference type="Gene3D" id="3.10.180.10">
    <property type="entry name" value="2,3-Dihydroxybiphenyl 1,2-Dioxygenase, domain 1"/>
    <property type="match status" value="2"/>
</dbReference>
<dbReference type="Proteomes" id="UP001190926">
    <property type="component" value="Unassembled WGS sequence"/>
</dbReference>
<organism evidence="2 3">
    <name type="scientific">Perilla frutescens var. hirtella</name>
    <name type="common">Perilla citriodora</name>
    <name type="synonym">Perilla setoyensis</name>
    <dbReference type="NCBI Taxonomy" id="608512"/>
    <lineage>
        <taxon>Eukaryota</taxon>
        <taxon>Viridiplantae</taxon>
        <taxon>Streptophyta</taxon>
        <taxon>Embryophyta</taxon>
        <taxon>Tracheophyta</taxon>
        <taxon>Spermatophyta</taxon>
        <taxon>Magnoliopsida</taxon>
        <taxon>eudicotyledons</taxon>
        <taxon>Gunneridae</taxon>
        <taxon>Pentapetalae</taxon>
        <taxon>asterids</taxon>
        <taxon>lamiids</taxon>
        <taxon>Lamiales</taxon>
        <taxon>Lamiaceae</taxon>
        <taxon>Nepetoideae</taxon>
        <taxon>Elsholtzieae</taxon>
        <taxon>Perilla</taxon>
    </lineage>
</organism>
<comment type="caution">
    <text evidence="2">The sequence shown here is derived from an EMBL/GenBank/DDBJ whole genome shotgun (WGS) entry which is preliminary data.</text>
</comment>
<evidence type="ECO:0000313" key="3">
    <source>
        <dbReference type="Proteomes" id="UP001190926"/>
    </source>
</evidence>
<dbReference type="EMBL" id="SDAM02000517">
    <property type="protein sequence ID" value="KAH6824136.1"/>
    <property type="molecule type" value="Genomic_DNA"/>
</dbReference>
<feature type="domain" description="Glyoxalase At5g48480-like N-terminal" evidence="1">
    <location>
        <begin position="31"/>
        <end position="86"/>
    </location>
</feature>
<protein>
    <submittedName>
        <fullName evidence="2">Sec23/sec24 transport family protein</fullName>
    </submittedName>
</protein>
<accession>A0AAD4IZP7</accession>
<dbReference type="InterPro" id="IPR029068">
    <property type="entry name" value="Glyas_Bleomycin-R_OHBP_Dase"/>
</dbReference>
<dbReference type="AlphaFoldDB" id="A0AAD4IZP7"/>
<keyword evidence="3" id="KW-1185">Reference proteome</keyword>
<name>A0AAD4IZP7_PERFH</name>
<proteinExistence type="predicted"/>
<dbReference type="PANTHER" id="PTHR34109:SF1">
    <property type="entry name" value="VOC DOMAIN-CONTAINING PROTEIN"/>
    <property type="match status" value="1"/>
</dbReference>
<evidence type="ECO:0000313" key="2">
    <source>
        <dbReference type="EMBL" id="KAH6824136.1"/>
    </source>
</evidence>
<gene>
    <name evidence="2" type="ORF">C2S53_017836</name>
</gene>
<feature type="domain" description="Glyoxalase At5g48480-like N-terminal" evidence="1">
    <location>
        <begin position="241"/>
        <end position="297"/>
    </location>
</feature>
<sequence length="435" mass="48856">MTQEVEVVARDENEAAKVSPMVFTTEKLWSVVEALKANDVVLFYKLAFEAEEVNYVNRPKRKAKQKLHLILPLELKIGSAIVTVSHLTDDSFSPSKSAMNGKQNSITRHQNVKLPHWYDGPYKIVEKTCQLFYENAILEGSRVNLVFHFSVIDMKVSEGIIILPKMLEVSQLLSGAILDRRMVLHHRAPIEKKEFPKFDPYGQGSKIKGHNVVSSAMEIDGLTEKQEEKDEEQKYAKKVSWLVVEPLKANVVVLFCKVTFAAEDVSCVNHLKRKAELELHFTLSVELKIRPSVAVSDLLDDSFSPVKSVKSCIVFCLEAQEVEAPVAKTMAVKEEEWDSTEGHGEMMEEEAELAKISFLEHGSIESELGRNWEIEAAFDHSCGGGQDDATAFENYLIKEHDVAGSGFLSVMGFVSFLDEINQDVLEYINESNGKS</sequence>
<dbReference type="PANTHER" id="PTHR34109">
    <property type="entry name" value="BNAUNNG04460D PROTEIN-RELATED"/>
    <property type="match status" value="1"/>
</dbReference>
<reference evidence="2 3" key="1">
    <citation type="journal article" date="2021" name="Nat. Commun.">
        <title>Incipient diploidization of the medicinal plant Perilla within 10,000 years.</title>
        <authorList>
            <person name="Zhang Y."/>
            <person name="Shen Q."/>
            <person name="Leng L."/>
            <person name="Zhang D."/>
            <person name="Chen S."/>
            <person name="Shi Y."/>
            <person name="Ning Z."/>
            <person name="Chen S."/>
        </authorList>
    </citation>
    <scope>NUCLEOTIDE SEQUENCE [LARGE SCALE GENOMIC DNA]</scope>
    <source>
        <strain evidence="3">cv. PC099</strain>
    </source>
</reference>